<sequence length="694" mass="76757">MDKTSSFRCVKYSLVVGNSVVIALGLIGFIFGLLDPPFIQVYDPYSASLFPVDYGPQLALVSCIAVVIAAAGLIGALREHFYLLLIYSLCIIGVFIFRLTWWVTSPLHQEKRFILDLTVSATLLTTLAGLFLLIFAILEALTIQNLLPFTKDKFDMLRAKLKAKRDKSKESNDTLKVKTKPKSKLQLSNNIYTTSSSIYGSGRRRSPVRMNGTHSNSSHARKYLPQIGHNSSPDSNTSHDNNNNNKNVGITSEKANARDNPVLVIESMDQHRVPKNMSSDHYFRFQSPSPSTPTSLNETFAKATNRGLPKLPTSSTTTTTTTTMDSRISSAPIPSMRGTTTRPSKQSTTIPISTHQIPITTSSYNTFNYTRPSTATTTSITTYGHQPPIATTSSNTLYNYNRPKILPNPTPSSTSILSPKPISPIPILSNTPKSNTLNRDYQTQQRANFFTSPPTTYNGSNLFDYPSSSVPLSTSTTTTTPVTSNSNQRRNLFSTLTSPMTSSSLTTNKYNRSSPSINQPLNDRQSPSITSPIPIRSVPQQSTTLQSLLSVSHVPSKTTTSTTTTSTISHYHRPLYTTTDSTSLSKNVSTSKPMSPRHQPPTKSYEEYVKSYRYPTDYTTIQSSSTISSPTMAREPLMNQVSDRTTQSYSSMTRSSSIGNDLESTTYMSSSTTTEHRHMTESQSVFYREIVREQ</sequence>
<comment type="caution">
    <text evidence="3">The sequence shown here is derived from an EMBL/GenBank/DDBJ whole genome shotgun (WGS) entry which is preliminary data.</text>
</comment>
<feature type="compositionally biased region" description="Low complexity" evidence="1">
    <location>
        <begin position="645"/>
        <end position="657"/>
    </location>
</feature>
<dbReference type="AlphaFoldDB" id="A0A9Q0RTL6"/>
<feature type="region of interest" description="Disordered" evidence="1">
    <location>
        <begin position="196"/>
        <end position="259"/>
    </location>
</feature>
<evidence type="ECO:0000256" key="2">
    <source>
        <dbReference type="SAM" id="Phobius"/>
    </source>
</evidence>
<keyword evidence="2" id="KW-0472">Membrane</keyword>
<feature type="compositionally biased region" description="Low complexity" evidence="1">
    <location>
        <begin position="468"/>
        <end position="487"/>
    </location>
</feature>
<feature type="transmembrane region" description="Helical" evidence="2">
    <location>
        <begin position="113"/>
        <end position="138"/>
    </location>
</feature>
<dbReference type="OMA" id="IFRLIWS"/>
<evidence type="ECO:0000313" key="4">
    <source>
        <dbReference type="Proteomes" id="UP001142055"/>
    </source>
</evidence>
<feature type="transmembrane region" description="Helical" evidence="2">
    <location>
        <begin position="12"/>
        <end position="34"/>
    </location>
</feature>
<evidence type="ECO:0000256" key="1">
    <source>
        <dbReference type="SAM" id="MobiDB-lite"/>
    </source>
</evidence>
<feature type="compositionally biased region" description="Low complexity" evidence="1">
    <location>
        <begin position="313"/>
        <end position="323"/>
    </location>
</feature>
<feature type="region of interest" description="Disordered" evidence="1">
    <location>
        <begin position="404"/>
        <end position="435"/>
    </location>
</feature>
<feature type="compositionally biased region" description="Polar residues" evidence="1">
    <location>
        <begin position="508"/>
        <end position="525"/>
    </location>
</feature>
<keyword evidence="2" id="KW-1133">Transmembrane helix</keyword>
<accession>A0A9Q0RTL6</accession>
<keyword evidence="4" id="KW-1185">Reference proteome</keyword>
<protein>
    <submittedName>
        <fullName evidence="3">Uncharacterized protein</fullName>
    </submittedName>
</protein>
<feature type="compositionally biased region" description="Polar residues" evidence="1">
    <location>
        <begin position="337"/>
        <end position="350"/>
    </location>
</feature>
<evidence type="ECO:0000313" key="3">
    <source>
        <dbReference type="EMBL" id="KAJ6225551.1"/>
    </source>
</evidence>
<name>A0A9Q0RTL6_BLOTA</name>
<feature type="region of interest" description="Disordered" evidence="1">
    <location>
        <begin position="578"/>
        <end position="604"/>
    </location>
</feature>
<gene>
    <name evidence="3" type="ORF">RDWZM_004096</name>
</gene>
<organism evidence="3 4">
    <name type="scientific">Blomia tropicalis</name>
    <name type="common">Mite</name>
    <dbReference type="NCBI Taxonomy" id="40697"/>
    <lineage>
        <taxon>Eukaryota</taxon>
        <taxon>Metazoa</taxon>
        <taxon>Ecdysozoa</taxon>
        <taxon>Arthropoda</taxon>
        <taxon>Chelicerata</taxon>
        <taxon>Arachnida</taxon>
        <taxon>Acari</taxon>
        <taxon>Acariformes</taxon>
        <taxon>Sarcoptiformes</taxon>
        <taxon>Astigmata</taxon>
        <taxon>Glycyphagoidea</taxon>
        <taxon>Echimyopodidae</taxon>
        <taxon>Blomia</taxon>
    </lineage>
</organism>
<feature type="region of interest" description="Disordered" evidence="1">
    <location>
        <begin position="468"/>
        <end position="535"/>
    </location>
</feature>
<reference evidence="3" key="1">
    <citation type="submission" date="2022-12" db="EMBL/GenBank/DDBJ databases">
        <title>Genome assemblies of Blomia tropicalis.</title>
        <authorList>
            <person name="Cui Y."/>
        </authorList>
    </citation>
    <scope>NUCLEOTIDE SEQUENCE</scope>
    <source>
        <tissue evidence="3">Adult mites</tissue>
    </source>
</reference>
<feature type="compositionally biased region" description="Polar residues" evidence="1">
    <location>
        <begin position="578"/>
        <end position="593"/>
    </location>
</feature>
<feature type="compositionally biased region" description="Low complexity" evidence="1">
    <location>
        <begin position="229"/>
        <end position="247"/>
    </location>
</feature>
<dbReference type="EMBL" id="JAPWDV010000001">
    <property type="protein sequence ID" value="KAJ6225551.1"/>
    <property type="molecule type" value="Genomic_DNA"/>
</dbReference>
<feature type="transmembrane region" description="Helical" evidence="2">
    <location>
        <begin position="54"/>
        <end position="74"/>
    </location>
</feature>
<feature type="region of interest" description="Disordered" evidence="1">
    <location>
        <begin position="639"/>
        <end position="664"/>
    </location>
</feature>
<feature type="region of interest" description="Disordered" evidence="1">
    <location>
        <begin position="306"/>
        <end position="350"/>
    </location>
</feature>
<feature type="compositionally biased region" description="Low complexity" evidence="1">
    <location>
        <begin position="526"/>
        <end position="535"/>
    </location>
</feature>
<keyword evidence="2" id="KW-0812">Transmembrane</keyword>
<feature type="compositionally biased region" description="Low complexity" evidence="1">
    <location>
        <begin position="405"/>
        <end position="430"/>
    </location>
</feature>
<feature type="transmembrane region" description="Helical" evidence="2">
    <location>
        <begin position="81"/>
        <end position="101"/>
    </location>
</feature>
<proteinExistence type="predicted"/>
<feature type="compositionally biased region" description="Low complexity" evidence="1">
    <location>
        <begin position="494"/>
        <end position="507"/>
    </location>
</feature>
<dbReference type="Proteomes" id="UP001142055">
    <property type="component" value="Chromosome 1"/>
</dbReference>